<dbReference type="PROSITE" id="PS50883">
    <property type="entry name" value="EAL"/>
    <property type="match status" value="1"/>
</dbReference>
<dbReference type="Gene3D" id="3.30.450.20">
    <property type="entry name" value="PAS domain"/>
    <property type="match status" value="2"/>
</dbReference>
<dbReference type="SMART" id="SM00086">
    <property type="entry name" value="PAC"/>
    <property type="match status" value="1"/>
</dbReference>
<dbReference type="CDD" id="cd00130">
    <property type="entry name" value="PAS"/>
    <property type="match status" value="1"/>
</dbReference>
<feature type="domain" description="PAC" evidence="2">
    <location>
        <begin position="128"/>
        <end position="180"/>
    </location>
</feature>
<dbReference type="Pfam" id="PF00989">
    <property type="entry name" value="PAS"/>
    <property type="match status" value="1"/>
</dbReference>
<dbReference type="InterPro" id="IPR000160">
    <property type="entry name" value="GGDEF_dom"/>
</dbReference>
<dbReference type="SUPFAM" id="SSF141868">
    <property type="entry name" value="EAL domain-like"/>
    <property type="match status" value="1"/>
</dbReference>
<dbReference type="Pfam" id="PF00563">
    <property type="entry name" value="EAL"/>
    <property type="match status" value="1"/>
</dbReference>
<dbReference type="CDD" id="cd01949">
    <property type="entry name" value="GGDEF"/>
    <property type="match status" value="1"/>
</dbReference>
<dbReference type="SUPFAM" id="SSF55785">
    <property type="entry name" value="PYP-like sensor domain (PAS domain)"/>
    <property type="match status" value="2"/>
</dbReference>
<dbReference type="PROSITE" id="PS50112">
    <property type="entry name" value="PAS"/>
    <property type="match status" value="1"/>
</dbReference>
<dbReference type="NCBIfam" id="TIGR00229">
    <property type="entry name" value="sensory_box"/>
    <property type="match status" value="1"/>
</dbReference>
<dbReference type="Gene3D" id="3.20.20.450">
    <property type="entry name" value="EAL domain"/>
    <property type="match status" value="1"/>
</dbReference>
<evidence type="ECO:0000259" key="3">
    <source>
        <dbReference type="PROSITE" id="PS50883"/>
    </source>
</evidence>
<feature type="domain" description="PAS" evidence="1">
    <location>
        <begin position="53"/>
        <end position="126"/>
    </location>
</feature>
<feature type="domain" description="GGDEF" evidence="4">
    <location>
        <begin position="342"/>
        <end position="474"/>
    </location>
</feature>
<evidence type="ECO:0000259" key="1">
    <source>
        <dbReference type="PROSITE" id="PS50112"/>
    </source>
</evidence>
<dbReference type="SMART" id="SM00091">
    <property type="entry name" value="PAS"/>
    <property type="match status" value="2"/>
</dbReference>
<evidence type="ECO:0000259" key="4">
    <source>
        <dbReference type="PROSITE" id="PS50887"/>
    </source>
</evidence>
<dbReference type="PROSITE" id="PS50887">
    <property type="entry name" value="GGDEF"/>
    <property type="match status" value="1"/>
</dbReference>
<dbReference type="PROSITE" id="PS50113">
    <property type="entry name" value="PAC"/>
    <property type="match status" value="1"/>
</dbReference>
<dbReference type="RefSeq" id="WP_260045902.1">
    <property type="nucleotide sequence ID" value="NZ_JANZXA010000005.1"/>
</dbReference>
<dbReference type="InterPro" id="IPR001610">
    <property type="entry name" value="PAC"/>
</dbReference>
<dbReference type="Pfam" id="PF00990">
    <property type="entry name" value="GGDEF"/>
    <property type="match status" value="1"/>
</dbReference>
<dbReference type="PANTHER" id="PTHR44757:SF2">
    <property type="entry name" value="BIOFILM ARCHITECTURE MAINTENANCE PROTEIN MBAA"/>
    <property type="match status" value="1"/>
</dbReference>
<dbReference type="SMART" id="SM00267">
    <property type="entry name" value="GGDEF"/>
    <property type="match status" value="1"/>
</dbReference>
<gene>
    <name evidence="5" type="ORF">NZK81_09590</name>
</gene>
<dbReference type="PANTHER" id="PTHR44757">
    <property type="entry name" value="DIGUANYLATE CYCLASE DGCP"/>
    <property type="match status" value="1"/>
</dbReference>
<dbReference type="InterPro" id="IPR001633">
    <property type="entry name" value="EAL_dom"/>
</dbReference>
<dbReference type="InterPro" id="IPR029787">
    <property type="entry name" value="Nucleotide_cyclase"/>
</dbReference>
<feature type="domain" description="EAL" evidence="3">
    <location>
        <begin position="483"/>
        <end position="733"/>
    </location>
</feature>
<accession>A0ABT2I4R5</accession>
<dbReference type="InterPro" id="IPR000014">
    <property type="entry name" value="PAS"/>
</dbReference>
<evidence type="ECO:0000313" key="5">
    <source>
        <dbReference type="EMBL" id="MCT2399801.1"/>
    </source>
</evidence>
<dbReference type="EMBL" id="JANZXA010000005">
    <property type="protein sequence ID" value="MCT2399801.1"/>
    <property type="molecule type" value="Genomic_DNA"/>
</dbReference>
<dbReference type="InterPro" id="IPR052155">
    <property type="entry name" value="Biofilm_reg_signaling"/>
</dbReference>
<name>A0ABT2I4R5_9SPHN</name>
<dbReference type="NCBIfam" id="TIGR00254">
    <property type="entry name" value="GGDEF"/>
    <property type="match status" value="1"/>
</dbReference>
<dbReference type="Pfam" id="PF12860">
    <property type="entry name" value="PAS_7"/>
    <property type="match status" value="1"/>
</dbReference>
<reference evidence="5" key="1">
    <citation type="submission" date="2022-09" db="EMBL/GenBank/DDBJ databases">
        <title>Novosphingobium sp. Nov., a polycyclic aromatic hydrocarbon-degrading bacterium isolated form mangrove sediments in HongKong.</title>
        <authorList>
            <person name="Hu Z."/>
        </authorList>
    </citation>
    <scope>NUCLEOTIDE SEQUENCE</scope>
    <source>
        <strain evidence="5">HK4-1</strain>
    </source>
</reference>
<proteinExistence type="predicted"/>
<dbReference type="InterPro" id="IPR043128">
    <property type="entry name" value="Rev_trsase/Diguanyl_cyclase"/>
</dbReference>
<comment type="caution">
    <text evidence="5">The sequence shown here is derived from an EMBL/GenBank/DDBJ whole genome shotgun (WGS) entry which is preliminary data.</text>
</comment>
<dbReference type="Gene3D" id="3.30.70.270">
    <property type="match status" value="1"/>
</dbReference>
<evidence type="ECO:0000259" key="2">
    <source>
        <dbReference type="PROSITE" id="PS50113"/>
    </source>
</evidence>
<dbReference type="InterPro" id="IPR013767">
    <property type="entry name" value="PAS_fold"/>
</dbReference>
<dbReference type="InterPro" id="IPR035919">
    <property type="entry name" value="EAL_sf"/>
</dbReference>
<dbReference type="InterPro" id="IPR035965">
    <property type="entry name" value="PAS-like_dom_sf"/>
</dbReference>
<evidence type="ECO:0000313" key="6">
    <source>
        <dbReference type="Proteomes" id="UP001165583"/>
    </source>
</evidence>
<dbReference type="InterPro" id="IPR000700">
    <property type="entry name" value="PAS-assoc_C"/>
</dbReference>
<dbReference type="SMART" id="SM00052">
    <property type="entry name" value="EAL"/>
    <property type="match status" value="1"/>
</dbReference>
<dbReference type="SUPFAM" id="SSF55073">
    <property type="entry name" value="Nucleotide cyclase"/>
    <property type="match status" value="1"/>
</dbReference>
<dbReference type="CDD" id="cd01948">
    <property type="entry name" value="EAL"/>
    <property type="match status" value="1"/>
</dbReference>
<protein>
    <submittedName>
        <fullName evidence="5">EAL domain-containing protein</fullName>
    </submittedName>
</protein>
<keyword evidence="6" id="KW-1185">Reference proteome</keyword>
<organism evidence="5 6">
    <name type="scientific">Novosphingobium mangrovi</name>
    <name type="common">ex Huang et al. 2023</name>
    <dbReference type="NCBI Taxonomy" id="2976432"/>
    <lineage>
        <taxon>Bacteria</taxon>
        <taxon>Pseudomonadati</taxon>
        <taxon>Pseudomonadota</taxon>
        <taxon>Alphaproteobacteria</taxon>
        <taxon>Sphingomonadales</taxon>
        <taxon>Sphingomonadaceae</taxon>
        <taxon>Novosphingobium</taxon>
    </lineage>
</organism>
<sequence>MEELLAYPFANLFPLFGDQHRPEMIVAALVAGTLAIAALLPTFRRARAARDCSEQRLSLLVKNASDYAICMLDREGRVAQWNAGVEHLTGYSAQDMTGMPIARLFTVRDRAEGVPEQVLETAATTGVCKGLWRCERRDGTHFWADSTIEMVRDKDGGHLGYSFITHDVTRTRQAQDKVARTSRQLDTAMESLQEGLCLFDASERVVFCNRRFRDLWALDAADCTPGTPLGRLIVSGFMHPDGPEHIAELQWAIRRNLEEAALEEDGAPIVKDLADARAVSITNRPLPGGGWVTTCTDITEQRRSEARIEYMALHDPLTGLPNRARHCLRLDSKIEQAARNRRQVAVVAIDFNRFKEINDTYGHAAGDRVLQAISDRLVAGCRDGEAIARLGGVEFAAAKSFADMAELKEFITRVHDCIVSPLEEGGHRVTVGASLGVALYPRDGTNRETLLNNADLAMHRAKSTIGQTVCFFEAEMDEHARARRQLANELRHAVTHGELRLLYQPQRSLKTGALSGYEALVRWHHPKRGVIAPDKFISLAEETGDIFAIGEWVLREACREARHWPVQQKVAVNLSPVQFLQQGLVDLVRTILVETGLSPRRLELEITETAIIADKLRALHCLRQFKAMGVSVAIDDFGTGYSSLDTLHSFPFDKIKIDKSFLLRSDSNSQARAIIRAVLALGRSLDIPVLAEGVENESQLRILESEGCDEAQGYYFGPPGAAPSMELAEAANF</sequence>
<dbReference type="Proteomes" id="UP001165583">
    <property type="component" value="Unassembled WGS sequence"/>
</dbReference>